<dbReference type="GO" id="GO:0005634">
    <property type="term" value="C:nucleus"/>
    <property type="evidence" value="ECO:0007669"/>
    <property type="project" value="UniProtKB-UniRule"/>
</dbReference>
<proteinExistence type="predicted"/>
<dbReference type="OrthoDB" id="5550281at2759"/>
<organism evidence="5 6">
    <name type="scientific">Cotesia typhae</name>
    <dbReference type="NCBI Taxonomy" id="2053667"/>
    <lineage>
        <taxon>Eukaryota</taxon>
        <taxon>Metazoa</taxon>
        <taxon>Ecdysozoa</taxon>
        <taxon>Arthropoda</taxon>
        <taxon>Hexapoda</taxon>
        <taxon>Insecta</taxon>
        <taxon>Pterygota</taxon>
        <taxon>Neoptera</taxon>
        <taxon>Endopterygota</taxon>
        <taxon>Hymenoptera</taxon>
        <taxon>Apocrita</taxon>
        <taxon>Ichneumonoidea</taxon>
        <taxon>Braconidae</taxon>
        <taxon>Microgastrinae</taxon>
        <taxon>Cotesia</taxon>
    </lineage>
</organism>
<reference evidence="5" key="2">
    <citation type="submission" date="2021-04" db="EMBL/GenBank/DDBJ databases">
        <title>Genome-wide patterns of bracovirus chromosomal integration into multiple host tissues during parasitism.</title>
        <authorList>
            <person name="Chebbi M.A.C."/>
        </authorList>
    </citation>
    <scope>NUCLEOTIDE SEQUENCE</scope>
    <source>
        <tissue evidence="5">Whole body</tissue>
    </source>
</reference>
<feature type="domain" description="HMG box" evidence="4">
    <location>
        <begin position="46"/>
        <end position="114"/>
    </location>
</feature>
<evidence type="ECO:0000259" key="4">
    <source>
        <dbReference type="PROSITE" id="PS50118"/>
    </source>
</evidence>
<dbReference type="InterPro" id="IPR050342">
    <property type="entry name" value="HMGB"/>
</dbReference>
<evidence type="ECO:0000256" key="2">
    <source>
        <dbReference type="PROSITE-ProRule" id="PRU00267"/>
    </source>
</evidence>
<evidence type="ECO:0000256" key="3">
    <source>
        <dbReference type="SAM" id="Coils"/>
    </source>
</evidence>
<dbReference type="InterPro" id="IPR009071">
    <property type="entry name" value="HMG_box_dom"/>
</dbReference>
<dbReference type="PANTHER" id="PTHR48112">
    <property type="entry name" value="HIGH MOBILITY GROUP PROTEIN DSP1"/>
    <property type="match status" value="1"/>
</dbReference>
<dbReference type="PANTHER" id="PTHR48112:SF22">
    <property type="entry name" value="MITOCHONDRIAL TRANSCRIPTION FACTOR A, ISOFORM B"/>
    <property type="match status" value="1"/>
</dbReference>
<accession>A0A8J5UXJ1</accession>
<gene>
    <name evidence="5" type="ORF">G9C98_002992</name>
</gene>
<name>A0A8J5UXJ1_9HYME</name>
<feature type="DNA-binding region" description="HMG box" evidence="2">
    <location>
        <begin position="46"/>
        <end position="114"/>
    </location>
</feature>
<evidence type="ECO:0000313" key="6">
    <source>
        <dbReference type="Proteomes" id="UP000729913"/>
    </source>
</evidence>
<protein>
    <recommendedName>
        <fullName evidence="4">HMG box domain-containing protein</fullName>
    </recommendedName>
</protein>
<evidence type="ECO:0000313" key="5">
    <source>
        <dbReference type="EMBL" id="KAG8035866.1"/>
    </source>
</evidence>
<dbReference type="AlphaFoldDB" id="A0A8J5UXJ1"/>
<dbReference type="EMBL" id="JAAOIC020000052">
    <property type="protein sequence ID" value="KAG8035866.1"/>
    <property type="molecule type" value="Genomic_DNA"/>
</dbReference>
<dbReference type="SMART" id="SM00398">
    <property type="entry name" value="HMG"/>
    <property type="match status" value="1"/>
</dbReference>
<sequence>MASNKLLNFCSTKIFSLPRNFLVISRDYSGSKRRLMEQRLDIPERPKRPLNAFLRYTALIRDELKEKFPEAKVPELCRLYGKKWAQCDPALKKELQDQYRKDMLKYSHQVMDYERKLTDEQKMVIEEENRRVEANKKKNELKADWMAEISKEWTKLPAEKREKFEIEAKKLMEQYKNDMIDWEAKMIQMGNLDVIRRQVLLDLKDKTGQEEKKR</sequence>
<feature type="coiled-coil region" evidence="3">
    <location>
        <begin position="110"/>
        <end position="144"/>
    </location>
</feature>
<dbReference type="Proteomes" id="UP000729913">
    <property type="component" value="Unassembled WGS sequence"/>
</dbReference>
<dbReference type="PROSITE" id="PS50118">
    <property type="entry name" value="HMG_BOX_2"/>
    <property type="match status" value="1"/>
</dbReference>
<keyword evidence="6" id="KW-1185">Reference proteome</keyword>
<reference evidence="5" key="1">
    <citation type="submission" date="2020-03" db="EMBL/GenBank/DDBJ databases">
        <authorList>
            <person name="Chebbi M.A."/>
            <person name="Drezen J.M."/>
        </authorList>
    </citation>
    <scope>NUCLEOTIDE SEQUENCE</scope>
    <source>
        <tissue evidence="5">Whole body</tissue>
    </source>
</reference>
<keyword evidence="1 2" id="KW-0238">DNA-binding</keyword>
<dbReference type="Pfam" id="PF00505">
    <property type="entry name" value="HMG_box"/>
    <property type="match status" value="1"/>
</dbReference>
<keyword evidence="3" id="KW-0175">Coiled coil</keyword>
<comment type="caution">
    <text evidence="5">The sequence shown here is derived from an EMBL/GenBank/DDBJ whole genome shotgun (WGS) entry which is preliminary data.</text>
</comment>
<dbReference type="GO" id="GO:0003677">
    <property type="term" value="F:DNA binding"/>
    <property type="evidence" value="ECO:0007669"/>
    <property type="project" value="UniProtKB-UniRule"/>
</dbReference>
<keyword evidence="2" id="KW-0539">Nucleus</keyword>
<evidence type="ECO:0000256" key="1">
    <source>
        <dbReference type="ARBA" id="ARBA00023125"/>
    </source>
</evidence>